<reference evidence="2 3" key="1">
    <citation type="submission" date="2016-02" db="EMBL/GenBank/DDBJ databases">
        <title>Comparison of Clostridium stercorarium subspecies using comparative genomics and transcriptomics.</title>
        <authorList>
            <person name="Schellenberg J."/>
            <person name="Thallinger G."/>
            <person name="Levin D.B."/>
            <person name="Zhang X."/>
            <person name="Alvare G."/>
            <person name="Fristensky B."/>
            <person name="Sparling R."/>
        </authorList>
    </citation>
    <scope>NUCLEOTIDE SEQUENCE [LARGE SCALE GENOMIC DNA]</scope>
    <source>
        <strain evidence="2 3">DSM 2910</strain>
    </source>
</reference>
<protein>
    <submittedName>
        <fullName evidence="2">ABC transporter substrate-binding protein</fullName>
    </submittedName>
</protein>
<dbReference type="Gene3D" id="3.40.190.10">
    <property type="entry name" value="Periplasmic binding protein-like II"/>
    <property type="match status" value="2"/>
</dbReference>
<accession>A0A1B1YE20</accession>
<dbReference type="EMBL" id="CP014672">
    <property type="protein sequence ID" value="ANW99016.1"/>
    <property type="molecule type" value="Genomic_DNA"/>
</dbReference>
<dbReference type="PANTHER" id="PTHR43649:SF14">
    <property type="entry name" value="BLR3389 PROTEIN"/>
    <property type="match status" value="1"/>
</dbReference>
<keyword evidence="1" id="KW-0732">Signal</keyword>
<dbReference type="OrthoDB" id="1861912at2"/>
<feature type="chain" id="PRO_5038443650" evidence="1">
    <location>
        <begin position="22"/>
        <end position="430"/>
    </location>
</feature>
<name>A0A1B1YE20_THEST</name>
<evidence type="ECO:0000313" key="2">
    <source>
        <dbReference type="EMBL" id="ANW99016.1"/>
    </source>
</evidence>
<dbReference type="PANTHER" id="PTHR43649">
    <property type="entry name" value="ARABINOSE-BINDING PROTEIN-RELATED"/>
    <property type="match status" value="1"/>
</dbReference>
<gene>
    <name evidence="2" type="ORF">CSTERTH_08245</name>
</gene>
<dbReference type="Proteomes" id="UP000092971">
    <property type="component" value="Chromosome"/>
</dbReference>
<dbReference type="Pfam" id="PF01547">
    <property type="entry name" value="SBP_bac_1"/>
    <property type="match status" value="1"/>
</dbReference>
<evidence type="ECO:0000313" key="3">
    <source>
        <dbReference type="Proteomes" id="UP000092971"/>
    </source>
</evidence>
<dbReference type="RefSeq" id="WP_015359364.1">
    <property type="nucleotide sequence ID" value="NZ_CP014672.1"/>
</dbReference>
<proteinExistence type="predicted"/>
<dbReference type="SUPFAM" id="SSF53850">
    <property type="entry name" value="Periplasmic binding protein-like II"/>
    <property type="match status" value="1"/>
</dbReference>
<sequence length="430" mass="47832">MRRIPSLFLCLVLLISSLLTGCSTSNVDTGTGGQKTKLRIEAWGIETDPNSKIIKEAVDLYNKRSETAEIEIAFTESEQYKTKIATLMAANEAPDLFNTWAAGFLKTFVNSGKVYSISEDLENDPEWKNSYVNGIFDALTFDGKIYAAPTTQTVVCLFYNKEIFDRLNLKVPETYSELKEVIRVLNENGIIPFALGNKAPWVGAMYSEIIANRIGGGEPFKKVYEGTGTWLDPSFIRAGEIMYELAQMNAFPEGFNALDNDPAQELFKEEKAAMLVMGSWAIQQLTNDESPVKDKVDVAKFPIIENGKGSINSWLGQPDQSFAISANCKDKKAAVEFLKTIASQEIQEKFAEAGNLVVTKISLPAEKANPIAIKVTELQKDMEEFFLFYDVALGNTIGDEYNNTIQAITAGKNPEEAFRALQEFTEQNRE</sequence>
<feature type="signal peptide" evidence="1">
    <location>
        <begin position="1"/>
        <end position="21"/>
    </location>
</feature>
<dbReference type="AlphaFoldDB" id="A0A1B1YE20"/>
<dbReference type="InterPro" id="IPR006059">
    <property type="entry name" value="SBP"/>
</dbReference>
<dbReference type="InterPro" id="IPR050490">
    <property type="entry name" value="Bact_solute-bd_prot1"/>
</dbReference>
<evidence type="ECO:0000256" key="1">
    <source>
        <dbReference type="SAM" id="SignalP"/>
    </source>
</evidence>
<organism evidence="2 3">
    <name type="scientific">Thermoclostridium stercorarium subsp. thermolacticum DSM 2910</name>
    <dbReference type="NCBI Taxonomy" id="1121336"/>
    <lineage>
        <taxon>Bacteria</taxon>
        <taxon>Bacillati</taxon>
        <taxon>Bacillota</taxon>
        <taxon>Clostridia</taxon>
        <taxon>Eubacteriales</taxon>
        <taxon>Oscillospiraceae</taxon>
        <taxon>Thermoclostridium</taxon>
    </lineage>
</organism>
<dbReference type="PROSITE" id="PS51257">
    <property type="entry name" value="PROKAR_LIPOPROTEIN"/>
    <property type="match status" value="1"/>
</dbReference>